<dbReference type="Pfam" id="PF03358">
    <property type="entry name" value="FMN_red"/>
    <property type="match status" value="1"/>
</dbReference>
<dbReference type="InterPro" id="IPR029039">
    <property type="entry name" value="Flavoprotein-like_sf"/>
</dbReference>
<dbReference type="EMBL" id="JAVDYG010000001">
    <property type="protein sequence ID" value="MDR7363052.1"/>
    <property type="molecule type" value="Genomic_DNA"/>
</dbReference>
<dbReference type="Proteomes" id="UP001183648">
    <property type="component" value="Unassembled WGS sequence"/>
</dbReference>
<dbReference type="InterPro" id="IPR050712">
    <property type="entry name" value="NAD(P)H-dep_reductase"/>
</dbReference>
<accession>A0ABU2BXD7</accession>
<keyword evidence="3" id="KW-1185">Reference proteome</keyword>
<gene>
    <name evidence="2" type="ORF">J2S63_002605</name>
</gene>
<organism evidence="2 3">
    <name type="scientific">Nocardioides marmoribigeumensis</name>
    <dbReference type="NCBI Taxonomy" id="433649"/>
    <lineage>
        <taxon>Bacteria</taxon>
        <taxon>Bacillati</taxon>
        <taxon>Actinomycetota</taxon>
        <taxon>Actinomycetes</taxon>
        <taxon>Propionibacteriales</taxon>
        <taxon>Nocardioidaceae</taxon>
        <taxon>Nocardioides</taxon>
    </lineage>
</organism>
<comment type="caution">
    <text evidence="2">The sequence shown here is derived from an EMBL/GenBank/DDBJ whole genome shotgun (WGS) entry which is preliminary data.</text>
</comment>
<evidence type="ECO:0000313" key="3">
    <source>
        <dbReference type="Proteomes" id="UP001183648"/>
    </source>
</evidence>
<dbReference type="InterPro" id="IPR005025">
    <property type="entry name" value="FMN_Rdtase-like_dom"/>
</dbReference>
<protein>
    <submittedName>
        <fullName evidence="2">NAD(P)H-dependent FMN reductase</fullName>
    </submittedName>
</protein>
<dbReference type="Gene3D" id="3.40.50.360">
    <property type="match status" value="1"/>
</dbReference>
<dbReference type="RefSeq" id="WP_310302949.1">
    <property type="nucleotide sequence ID" value="NZ_BAAAPS010000010.1"/>
</dbReference>
<dbReference type="PANTHER" id="PTHR30543:SF21">
    <property type="entry name" value="NAD(P)H-DEPENDENT FMN REDUCTASE LOT6"/>
    <property type="match status" value="1"/>
</dbReference>
<evidence type="ECO:0000313" key="2">
    <source>
        <dbReference type="EMBL" id="MDR7363052.1"/>
    </source>
</evidence>
<proteinExistence type="predicted"/>
<reference evidence="2 3" key="1">
    <citation type="submission" date="2023-07" db="EMBL/GenBank/DDBJ databases">
        <title>Sequencing the genomes of 1000 actinobacteria strains.</title>
        <authorList>
            <person name="Klenk H.-P."/>
        </authorList>
    </citation>
    <scope>NUCLEOTIDE SEQUENCE [LARGE SCALE GENOMIC DNA]</scope>
    <source>
        <strain evidence="2 3">DSM 19426</strain>
    </source>
</reference>
<name>A0ABU2BXD7_9ACTN</name>
<evidence type="ECO:0000259" key="1">
    <source>
        <dbReference type="Pfam" id="PF03358"/>
    </source>
</evidence>
<sequence>MSTTKPRIAIVIGSTRPGRLGPEVADWVARQAKERAFADYELLDVDDFDLELLSEPTVPGAADRDYDNENTRRWSSAVDAFDGFVFVTPEYNHSVPAALKNAFDVLYPEWGDKPVAFVGYGADGAVRAVEHWRTIVANARMVAVRAQVALSLFHDMGDDGLSPMERREGELATVFDQVEQMAGALAPLRAA</sequence>
<dbReference type="PANTHER" id="PTHR30543">
    <property type="entry name" value="CHROMATE REDUCTASE"/>
    <property type="match status" value="1"/>
</dbReference>
<dbReference type="SUPFAM" id="SSF52218">
    <property type="entry name" value="Flavoproteins"/>
    <property type="match status" value="1"/>
</dbReference>
<feature type="domain" description="NADPH-dependent FMN reductase-like" evidence="1">
    <location>
        <begin position="6"/>
        <end position="154"/>
    </location>
</feature>